<evidence type="ECO:0000256" key="4">
    <source>
        <dbReference type="ARBA" id="ARBA00022679"/>
    </source>
</evidence>
<feature type="binding site" evidence="11">
    <location>
        <begin position="10"/>
        <end position="17"/>
    </location>
    <ligand>
        <name>ATP</name>
        <dbReference type="ChEBI" id="CHEBI:30616"/>
    </ligand>
</feature>
<dbReference type="AlphaFoldDB" id="A0A1Y3GBG9"/>
<dbReference type="CDD" id="cd01672">
    <property type="entry name" value="TMPK"/>
    <property type="match status" value="1"/>
</dbReference>
<comment type="catalytic activity">
    <reaction evidence="10 11">
        <text>dTMP + ATP = dTDP + ADP</text>
        <dbReference type="Rhea" id="RHEA:13517"/>
        <dbReference type="ChEBI" id="CHEBI:30616"/>
        <dbReference type="ChEBI" id="CHEBI:58369"/>
        <dbReference type="ChEBI" id="CHEBI:63528"/>
        <dbReference type="ChEBI" id="CHEBI:456216"/>
        <dbReference type="EC" id="2.7.4.9"/>
    </reaction>
</comment>
<sequence length="202" mass="23240">MKGKLITVEGIDGSGKSSLVQKLGERFKEETDKQVLLTKEPTDSWLGDSVREGLKREVDPLSEAFLFTADHIHHVRETIEPALKEGNIIISDRYSDSFYAYQGTTLQGELENPINYLTDLRKDFTIIPDITVLLDIDPETSVKRIKHDQIKFENKKFLKKVTEKYNSIANKDTNRFIRINANQEIDQITEKAFQLIKNQLDL</sequence>
<evidence type="ECO:0000259" key="12">
    <source>
        <dbReference type="PROSITE" id="PS50052"/>
    </source>
</evidence>
<proteinExistence type="inferred from homology"/>
<dbReference type="EC" id="2.7.4.9" evidence="2 11"/>
<dbReference type="RefSeq" id="WP_161490725.1">
    <property type="nucleotide sequence ID" value="NZ_MRZU01000003.1"/>
</dbReference>
<evidence type="ECO:0000256" key="8">
    <source>
        <dbReference type="ARBA" id="ARBA00022840"/>
    </source>
</evidence>
<evidence type="ECO:0000256" key="2">
    <source>
        <dbReference type="ARBA" id="ARBA00012980"/>
    </source>
</evidence>
<dbReference type="GO" id="GO:0006233">
    <property type="term" value="P:dTDP biosynthetic process"/>
    <property type="evidence" value="ECO:0007669"/>
    <property type="project" value="InterPro"/>
</dbReference>
<dbReference type="NCBIfam" id="TIGR00041">
    <property type="entry name" value="DTMP_kinase"/>
    <property type="match status" value="1"/>
</dbReference>
<comment type="caution">
    <text evidence="13">The sequence shown here is derived from an EMBL/GenBank/DDBJ whole genome shotgun (WGS) entry which is preliminary data.</text>
</comment>
<gene>
    <name evidence="11" type="primary">tmk</name>
    <name evidence="13" type="ORF">AMET1_0453</name>
</gene>
<evidence type="ECO:0000256" key="6">
    <source>
        <dbReference type="ARBA" id="ARBA00022741"/>
    </source>
</evidence>
<keyword evidence="14" id="KW-1185">Reference proteome</keyword>
<dbReference type="PANTHER" id="PTHR10344:SF4">
    <property type="entry name" value="UMP-CMP KINASE 2, MITOCHONDRIAL"/>
    <property type="match status" value="1"/>
</dbReference>
<dbReference type="Gene3D" id="3.40.50.300">
    <property type="entry name" value="P-loop containing nucleotide triphosphate hydrolases"/>
    <property type="match status" value="1"/>
</dbReference>
<dbReference type="GO" id="GO:0006235">
    <property type="term" value="P:dTTP biosynthetic process"/>
    <property type="evidence" value="ECO:0007669"/>
    <property type="project" value="UniProtKB-UniRule"/>
</dbReference>
<keyword evidence="5 11" id="KW-0545">Nucleotide biosynthesis</keyword>
<reference evidence="13 14" key="1">
    <citation type="submission" date="2016-12" db="EMBL/GenBank/DDBJ databases">
        <title>Discovery of methanogenic haloarchaea.</title>
        <authorList>
            <person name="Sorokin D.Y."/>
            <person name="Makarova K.S."/>
            <person name="Abbas B."/>
            <person name="Ferrer M."/>
            <person name="Golyshin P.N."/>
        </authorList>
    </citation>
    <scope>NUCLEOTIDE SEQUENCE [LARGE SCALE GENOMIC DNA]</scope>
    <source>
        <strain evidence="13">AMET1</strain>
    </source>
</reference>
<dbReference type="OrthoDB" id="43083at2157"/>
<dbReference type="PANTHER" id="PTHR10344">
    <property type="entry name" value="THYMIDYLATE KINASE"/>
    <property type="match status" value="1"/>
</dbReference>
<dbReference type="FunFam" id="3.40.50.300:FF:000225">
    <property type="entry name" value="Thymidylate kinase"/>
    <property type="match status" value="1"/>
</dbReference>
<dbReference type="Proteomes" id="UP000195137">
    <property type="component" value="Unassembled WGS sequence"/>
</dbReference>
<accession>A0A1Y3GBG9</accession>
<evidence type="ECO:0000313" key="14">
    <source>
        <dbReference type="Proteomes" id="UP000195137"/>
    </source>
</evidence>
<dbReference type="EMBL" id="MRZU01000003">
    <property type="protein sequence ID" value="OUJ18802.1"/>
    <property type="molecule type" value="Genomic_DNA"/>
</dbReference>
<dbReference type="Pfam" id="PF02223">
    <property type="entry name" value="Thymidylate_kin"/>
    <property type="match status" value="1"/>
</dbReference>
<dbReference type="PROSITE" id="PS50052">
    <property type="entry name" value="GUANYLATE_KINASE_2"/>
    <property type="match status" value="1"/>
</dbReference>
<dbReference type="InterPro" id="IPR027417">
    <property type="entry name" value="P-loop_NTPase"/>
</dbReference>
<evidence type="ECO:0000256" key="5">
    <source>
        <dbReference type="ARBA" id="ARBA00022727"/>
    </source>
</evidence>
<dbReference type="InterPro" id="IPR018094">
    <property type="entry name" value="Thymidylate_kinase"/>
</dbReference>
<dbReference type="InterPro" id="IPR008144">
    <property type="entry name" value="Guanylate_kin-like_dom"/>
</dbReference>
<evidence type="ECO:0000256" key="3">
    <source>
        <dbReference type="ARBA" id="ARBA00013355"/>
    </source>
</evidence>
<name>A0A1Y3GBG9_9EURY</name>
<evidence type="ECO:0000256" key="7">
    <source>
        <dbReference type="ARBA" id="ARBA00022777"/>
    </source>
</evidence>
<dbReference type="SUPFAM" id="SSF52540">
    <property type="entry name" value="P-loop containing nucleoside triphosphate hydrolases"/>
    <property type="match status" value="1"/>
</dbReference>
<comment type="similarity">
    <text evidence="1 11">Belongs to the thymidylate kinase family.</text>
</comment>
<evidence type="ECO:0000313" key="13">
    <source>
        <dbReference type="EMBL" id="OUJ18802.1"/>
    </source>
</evidence>
<dbReference type="GO" id="GO:0006227">
    <property type="term" value="P:dUDP biosynthetic process"/>
    <property type="evidence" value="ECO:0007669"/>
    <property type="project" value="TreeGrafter"/>
</dbReference>
<dbReference type="GO" id="GO:0005524">
    <property type="term" value="F:ATP binding"/>
    <property type="evidence" value="ECO:0007669"/>
    <property type="project" value="UniProtKB-UniRule"/>
</dbReference>
<evidence type="ECO:0000256" key="11">
    <source>
        <dbReference type="HAMAP-Rule" id="MF_00165"/>
    </source>
</evidence>
<evidence type="ECO:0000256" key="1">
    <source>
        <dbReference type="ARBA" id="ARBA00009776"/>
    </source>
</evidence>
<feature type="domain" description="Guanylate kinase-like" evidence="12">
    <location>
        <begin position="3"/>
        <end position="197"/>
    </location>
</feature>
<organism evidence="13 14">
    <name type="scientific">Methanonatronarchaeum thermophilum</name>
    <dbReference type="NCBI Taxonomy" id="1927129"/>
    <lineage>
        <taxon>Archaea</taxon>
        <taxon>Methanobacteriati</taxon>
        <taxon>Methanobacteriota</taxon>
        <taxon>Methanonatronarchaeia</taxon>
        <taxon>Methanonatronarchaeales</taxon>
        <taxon>Methanonatronarchaeaceae</taxon>
        <taxon>Methanonatronarchaeum</taxon>
    </lineage>
</organism>
<keyword evidence="7 11" id="KW-0418">Kinase</keyword>
<evidence type="ECO:0000256" key="10">
    <source>
        <dbReference type="ARBA" id="ARBA00048743"/>
    </source>
</evidence>
<dbReference type="HAMAP" id="MF_00165">
    <property type="entry name" value="Thymidylate_kinase"/>
    <property type="match status" value="1"/>
</dbReference>
<evidence type="ECO:0000256" key="9">
    <source>
        <dbReference type="ARBA" id="ARBA00029962"/>
    </source>
</evidence>
<keyword evidence="4 11" id="KW-0808">Transferase</keyword>
<keyword evidence="8 11" id="KW-0067">ATP-binding</keyword>
<dbReference type="InterPro" id="IPR039430">
    <property type="entry name" value="Thymidylate_kin-like_dom"/>
</dbReference>
<protein>
    <recommendedName>
        <fullName evidence="3 11">Probable thymidylate kinase</fullName>
        <ecNumber evidence="2 11">2.7.4.9</ecNumber>
    </recommendedName>
    <alternativeName>
        <fullName evidence="9 11">dTMP kinase</fullName>
    </alternativeName>
</protein>
<keyword evidence="6 11" id="KW-0547">Nucleotide-binding</keyword>
<dbReference type="GO" id="GO:0005737">
    <property type="term" value="C:cytoplasm"/>
    <property type="evidence" value="ECO:0007669"/>
    <property type="project" value="TreeGrafter"/>
</dbReference>
<dbReference type="GO" id="GO:0004798">
    <property type="term" value="F:dTMP kinase activity"/>
    <property type="evidence" value="ECO:0007669"/>
    <property type="project" value="UniProtKB-UniRule"/>
</dbReference>